<accession>A0A517QM72</accession>
<keyword evidence="2" id="KW-1185">Reference proteome</keyword>
<evidence type="ECO:0000313" key="2">
    <source>
        <dbReference type="Proteomes" id="UP000315724"/>
    </source>
</evidence>
<evidence type="ECO:0000313" key="1">
    <source>
        <dbReference type="EMBL" id="QDT32730.1"/>
    </source>
</evidence>
<dbReference type="EMBL" id="CP036267">
    <property type="protein sequence ID" value="QDT32730.1"/>
    <property type="molecule type" value="Genomic_DNA"/>
</dbReference>
<name>A0A517QM72_9PLAN</name>
<dbReference type="Proteomes" id="UP000315724">
    <property type="component" value="Chromosome"/>
</dbReference>
<reference evidence="1 2" key="1">
    <citation type="submission" date="2019-02" db="EMBL/GenBank/DDBJ databases">
        <title>Deep-cultivation of Planctomycetes and their phenomic and genomic characterization uncovers novel biology.</title>
        <authorList>
            <person name="Wiegand S."/>
            <person name="Jogler M."/>
            <person name="Boedeker C."/>
            <person name="Pinto D."/>
            <person name="Vollmers J."/>
            <person name="Rivas-Marin E."/>
            <person name="Kohn T."/>
            <person name="Peeters S.H."/>
            <person name="Heuer A."/>
            <person name="Rast P."/>
            <person name="Oberbeckmann S."/>
            <person name="Bunk B."/>
            <person name="Jeske O."/>
            <person name="Meyerdierks A."/>
            <person name="Storesund J.E."/>
            <person name="Kallscheuer N."/>
            <person name="Luecker S."/>
            <person name="Lage O.M."/>
            <person name="Pohl T."/>
            <person name="Merkel B.J."/>
            <person name="Hornburger P."/>
            <person name="Mueller R.-W."/>
            <person name="Bruemmer F."/>
            <person name="Labrenz M."/>
            <person name="Spormann A.M."/>
            <person name="Op den Camp H."/>
            <person name="Overmann J."/>
            <person name="Amann R."/>
            <person name="Jetten M.S.M."/>
            <person name="Mascher T."/>
            <person name="Medema M.H."/>
            <person name="Devos D.P."/>
            <person name="Kaster A.-K."/>
            <person name="Ovreas L."/>
            <person name="Rohde M."/>
            <person name="Galperin M.Y."/>
            <person name="Jogler C."/>
        </authorList>
    </citation>
    <scope>NUCLEOTIDE SEQUENCE [LARGE SCALE GENOMIC DNA]</scope>
    <source>
        <strain evidence="1 2">Mal48</strain>
    </source>
</reference>
<gene>
    <name evidence="1" type="ORF">Mal48_19770</name>
</gene>
<dbReference type="AlphaFoldDB" id="A0A517QM72"/>
<protein>
    <submittedName>
        <fullName evidence="1">Uncharacterized protein</fullName>
    </submittedName>
</protein>
<proteinExistence type="predicted"/>
<organism evidence="1 2">
    <name type="scientific">Thalassoglobus polymorphus</name>
    <dbReference type="NCBI Taxonomy" id="2527994"/>
    <lineage>
        <taxon>Bacteria</taxon>
        <taxon>Pseudomonadati</taxon>
        <taxon>Planctomycetota</taxon>
        <taxon>Planctomycetia</taxon>
        <taxon>Planctomycetales</taxon>
        <taxon>Planctomycetaceae</taxon>
        <taxon>Thalassoglobus</taxon>
    </lineage>
</organism>
<sequence length="73" mass="8251">MSLNRSDGDGFEGPVQRPGAKIRALLEFYSNVAASRRYVTRKETEDCDKPDPQTRLEQFVLPCAREEHVSPAN</sequence>
<dbReference type="KEGG" id="tpol:Mal48_19770"/>